<organism evidence="1">
    <name type="scientific">marine sediment metagenome</name>
    <dbReference type="NCBI Taxonomy" id="412755"/>
    <lineage>
        <taxon>unclassified sequences</taxon>
        <taxon>metagenomes</taxon>
        <taxon>ecological metagenomes</taxon>
    </lineage>
</organism>
<accession>X1IVJ5</accession>
<protein>
    <submittedName>
        <fullName evidence="1">Uncharacterized protein</fullName>
    </submittedName>
</protein>
<proteinExistence type="predicted"/>
<reference evidence="1" key="1">
    <citation type="journal article" date="2014" name="Front. Microbiol.">
        <title>High frequency of phylogenetically diverse reductive dehalogenase-homologous genes in deep subseafloor sedimentary metagenomes.</title>
        <authorList>
            <person name="Kawai M."/>
            <person name="Futagami T."/>
            <person name="Toyoda A."/>
            <person name="Takaki Y."/>
            <person name="Nishi S."/>
            <person name="Hori S."/>
            <person name="Arai W."/>
            <person name="Tsubouchi T."/>
            <person name="Morono Y."/>
            <person name="Uchiyama I."/>
            <person name="Ito T."/>
            <person name="Fujiyama A."/>
            <person name="Inagaki F."/>
            <person name="Takami H."/>
        </authorList>
    </citation>
    <scope>NUCLEOTIDE SEQUENCE</scope>
    <source>
        <strain evidence="1">Expedition CK06-06</strain>
    </source>
</reference>
<evidence type="ECO:0000313" key="1">
    <source>
        <dbReference type="EMBL" id="GAH70124.1"/>
    </source>
</evidence>
<dbReference type="EMBL" id="BARU01032357">
    <property type="protein sequence ID" value="GAH70124.1"/>
    <property type="molecule type" value="Genomic_DNA"/>
</dbReference>
<dbReference type="AlphaFoldDB" id="X1IVJ5"/>
<name>X1IVJ5_9ZZZZ</name>
<comment type="caution">
    <text evidence="1">The sequence shown here is derived from an EMBL/GenBank/DDBJ whole genome shotgun (WGS) entry which is preliminary data.</text>
</comment>
<sequence>MCFHKDIYRSHSESWEYNYVSALLMFFKYDWKLFVEVSRLIFQMIQSFYNEAAGKKIKPNFS</sequence>
<gene>
    <name evidence="1" type="ORF">S03H2_51041</name>
</gene>